<comment type="caution">
    <text evidence="5">The sequence shown here is derived from an EMBL/GenBank/DDBJ whole genome shotgun (WGS) entry which is preliminary data.</text>
</comment>
<gene>
    <name evidence="5" type="ORF">Daus18300_002316</name>
</gene>
<evidence type="ECO:0000313" key="6">
    <source>
        <dbReference type="Proteomes" id="UP001583177"/>
    </source>
</evidence>
<dbReference type="Proteomes" id="UP001583177">
    <property type="component" value="Unassembled WGS sequence"/>
</dbReference>
<feature type="region of interest" description="Disordered" evidence="2">
    <location>
        <begin position="1"/>
        <end position="32"/>
    </location>
</feature>
<dbReference type="InterPro" id="IPR056884">
    <property type="entry name" value="NPHP3-like_N"/>
</dbReference>
<feature type="domain" description="Nephrocystin 3-like N-terminal" evidence="4">
    <location>
        <begin position="351"/>
        <end position="507"/>
    </location>
</feature>
<accession>A0ABR3XR07</accession>
<dbReference type="Pfam" id="PF24883">
    <property type="entry name" value="NPHP3_N"/>
    <property type="match status" value="1"/>
</dbReference>
<feature type="domain" description="DUF7708" evidence="3">
    <location>
        <begin position="110"/>
        <end position="244"/>
    </location>
</feature>
<evidence type="ECO:0000259" key="3">
    <source>
        <dbReference type="Pfam" id="PF24809"/>
    </source>
</evidence>
<keyword evidence="1" id="KW-0677">Repeat</keyword>
<proteinExistence type="predicted"/>
<organism evidence="5 6">
    <name type="scientific">Diaporthe australafricana</name>
    <dbReference type="NCBI Taxonomy" id="127596"/>
    <lineage>
        <taxon>Eukaryota</taxon>
        <taxon>Fungi</taxon>
        <taxon>Dikarya</taxon>
        <taxon>Ascomycota</taxon>
        <taxon>Pezizomycotina</taxon>
        <taxon>Sordariomycetes</taxon>
        <taxon>Sordariomycetidae</taxon>
        <taxon>Diaporthales</taxon>
        <taxon>Diaporthaceae</taxon>
        <taxon>Diaporthe</taxon>
    </lineage>
</organism>
<evidence type="ECO:0000256" key="1">
    <source>
        <dbReference type="ARBA" id="ARBA00022737"/>
    </source>
</evidence>
<reference evidence="5 6" key="1">
    <citation type="journal article" date="2024" name="IMA Fungus">
        <title>IMA Genome - F19 : A genome assembly and annotation guide to empower mycologists, including annotated draft genome sequences of Ceratocystis pirilliformis, Diaporthe australafricana, Fusarium ophioides, Paecilomyces lecythidis, and Sporothrix stenoceras.</title>
        <authorList>
            <person name="Aylward J."/>
            <person name="Wilson A.M."/>
            <person name="Visagie C.M."/>
            <person name="Spraker J."/>
            <person name="Barnes I."/>
            <person name="Buitendag C."/>
            <person name="Ceriani C."/>
            <person name="Del Mar Angel L."/>
            <person name="du Plessis D."/>
            <person name="Fuchs T."/>
            <person name="Gasser K."/>
            <person name="Kramer D."/>
            <person name="Li W."/>
            <person name="Munsamy K."/>
            <person name="Piso A."/>
            <person name="Price J.L."/>
            <person name="Sonnekus B."/>
            <person name="Thomas C."/>
            <person name="van der Nest A."/>
            <person name="van Dijk A."/>
            <person name="van Heerden A."/>
            <person name="van Vuuren N."/>
            <person name="Yilmaz N."/>
            <person name="Duong T.A."/>
            <person name="van der Merwe N.A."/>
            <person name="Wingfield M.J."/>
            <person name="Wingfield B.D."/>
        </authorList>
    </citation>
    <scope>NUCLEOTIDE SEQUENCE [LARGE SCALE GENOMIC DNA]</scope>
    <source>
        <strain evidence="5 6">CMW 18300</strain>
    </source>
</reference>
<dbReference type="InterPro" id="IPR056125">
    <property type="entry name" value="DUF7708"/>
</dbReference>
<dbReference type="Pfam" id="PF24809">
    <property type="entry name" value="DUF7708"/>
    <property type="match status" value="1"/>
</dbReference>
<evidence type="ECO:0000313" key="5">
    <source>
        <dbReference type="EMBL" id="KAL1877962.1"/>
    </source>
</evidence>
<protein>
    <submittedName>
        <fullName evidence="5">Uncharacterized protein</fullName>
    </submittedName>
</protein>
<sequence>MDLGNAPPNGIPPHITIATGNRRTDKQSTTNLSKCHTPGSDYGYYVLAQEASRNSKSRLSKLKLTAEEKDLLLELPSDGDGVVTKMKYILEAHERRPKRSKWQQKTGHFFLNFCKVVDKASALVQPMLPQSAEYTVTFGAVVTQNDREEALMESLDKLSAKLPVIEFYNTTFPTGEMKLVVARIYAAVMGLLDEALNYHRNSRLAKLTDAIIRPVESKIQKCIGQIAVEVKKLEDLKNVAHEAQTADIQTIVTQTGQDLSALSDDFHKVSVTLGFGMEFLHKRLLNVESTVSQIRAHEMARYTQSLHDALLSSFVERPWDADEALTRLASYDFRLSLKDHWDNNGVLVDLLAWSHDPGHDPVLWIGGSSGNQDTWVTELSVDVVQALQPQLPTVIYVFCCELAETSSALTPAALTRILVGQLLELHTELAYNDAVYYSTSRLRNATTFSGIWSIFERLVVEVSNVFIVIDRIEECVTDDDASVVDDLLPAISGLLRRTPGARAIITSISEPPDGPDGDLLESVYIDTTHRRARSQKCARLWLHQDGENTR</sequence>
<keyword evidence="6" id="KW-1185">Reference proteome</keyword>
<dbReference type="EMBL" id="JAWRVE010000013">
    <property type="protein sequence ID" value="KAL1877962.1"/>
    <property type="molecule type" value="Genomic_DNA"/>
</dbReference>
<name>A0ABR3XR07_9PEZI</name>
<evidence type="ECO:0000256" key="2">
    <source>
        <dbReference type="SAM" id="MobiDB-lite"/>
    </source>
</evidence>
<evidence type="ECO:0000259" key="4">
    <source>
        <dbReference type="Pfam" id="PF24883"/>
    </source>
</evidence>